<dbReference type="PANTHER" id="PTHR35802:SF1">
    <property type="entry name" value="PROTEASE SYNTHASE AND SPORULATION PROTEIN PAI 2"/>
    <property type="match status" value="1"/>
</dbReference>
<protein>
    <submittedName>
        <fullName evidence="1">Negative transcriptional regulator, PaiB family</fullName>
    </submittedName>
</protein>
<dbReference type="RefSeq" id="WP_073250296.1">
    <property type="nucleotide sequence ID" value="NZ_FRCS01000001.1"/>
</dbReference>
<organism evidence="1 2">
    <name type="scientific">Cryptosporangium aurantiacum</name>
    <dbReference type="NCBI Taxonomy" id="134849"/>
    <lineage>
        <taxon>Bacteria</taxon>
        <taxon>Bacillati</taxon>
        <taxon>Actinomycetota</taxon>
        <taxon>Actinomycetes</taxon>
        <taxon>Cryptosporangiales</taxon>
        <taxon>Cryptosporangiaceae</taxon>
        <taxon>Cryptosporangium</taxon>
    </lineage>
</organism>
<name>A0A1M7HAH7_9ACTN</name>
<dbReference type="PANTHER" id="PTHR35802">
    <property type="entry name" value="PROTEASE SYNTHASE AND SPORULATION PROTEIN PAI 2"/>
    <property type="match status" value="1"/>
</dbReference>
<evidence type="ECO:0000313" key="2">
    <source>
        <dbReference type="Proteomes" id="UP000184440"/>
    </source>
</evidence>
<keyword evidence="2" id="KW-1185">Reference proteome</keyword>
<dbReference type="Gene3D" id="2.30.110.10">
    <property type="entry name" value="Electron Transport, Fmn-binding Protein, Chain A"/>
    <property type="match status" value="1"/>
</dbReference>
<sequence>MYEFDRFRPHGPSAARVLVEDHPFALLVTAGNGVPVVTHTPVIPTGSSWADDALVGGTLVGHMARVNPQWEGITPTGRALLVFQGPQGYVSPTTYAEPEMVPTWDYAAVHLETDVEVVLDDAANLEIVRQTVTRIESLTGKPWDMSGSLAEFERLAHLVVGFRFRVTGVRTVFKLSQDMPPEIHARVRAAAAERGDEEMVRFMERYAP</sequence>
<proteinExistence type="predicted"/>
<dbReference type="STRING" id="134849.SAMN05443668_101121"/>
<evidence type="ECO:0000313" key="1">
    <source>
        <dbReference type="EMBL" id="SHM25416.1"/>
    </source>
</evidence>
<dbReference type="Proteomes" id="UP000184440">
    <property type="component" value="Unassembled WGS sequence"/>
</dbReference>
<dbReference type="InterPro" id="IPR007396">
    <property type="entry name" value="TR_PAI2-type"/>
</dbReference>
<dbReference type="AlphaFoldDB" id="A0A1M7HAH7"/>
<dbReference type="InterPro" id="IPR012349">
    <property type="entry name" value="Split_barrel_FMN-bd"/>
</dbReference>
<dbReference type="EMBL" id="FRCS01000001">
    <property type="protein sequence ID" value="SHM25416.1"/>
    <property type="molecule type" value="Genomic_DNA"/>
</dbReference>
<gene>
    <name evidence="1" type="ORF">SAMN05443668_101121</name>
</gene>
<dbReference type="Pfam" id="PF04299">
    <property type="entry name" value="FMN_bind_2"/>
    <property type="match status" value="1"/>
</dbReference>
<reference evidence="1 2" key="1">
    <citation type="submission" date="2016-11" db="EMBL/GenBank/DDBJ databases">
        <authorList>
            <person name="Jaros S."/>
            <person name="Januszkiewicz K."/>
            <person name="Wedrychowicz H."/>
        </authorList>
    </citation>
    <scope>NUCLEOTIDE SEQUENCE [LARGE SCALE GENOMIC DNA]</scope>
    <source>
        <strain evidence="1 2">DSM 46144</strain>
    </source>
</reference>
<accession>A0A1M7HAH7</accession>
<dbReference type="PIRSF" id="PIRSF010372">
    <property type="entry name" value="PaiB"/>
    <property type="match status" value="1"/>
</dbReference>
<dbReference type="OrthoDB" id="9794948at2"/>
<dbReference type="SUPFAM" id="SSF50475">
    <property type="entry name" value="FMN-binding split barrel"/>
    <property type="match status" value="1"/>
</dbReference>